<reference evidence="7" key="1">
    <citation type="submission" date="2009-04" db="EMBL/GenBank/DDBJ databases">
        <authorList>
            <person name="Weinstock G."/>
            <person name="Sodergren E."/>
            <person name="Clifton S."/>
            <person name="Fulton L."/>
            <person name="Fulton B."/>
            <person name="Courtney L."/>
            <person name="Fronick C."/>
            <person name="Harrison M."/>
            <person name="Strong C."/>
            <person name="Farmer C."/>
            <person name="Delahaunty K."/>
            <person name="Markovic C."/>
            <person name="Hall O."/>
            <person name="Minx P."/>
            <person name="Tomlinson C."/>
            <person name="Mitreva M."/>
            <person name="Nelson J."/>
            <person name="Hou S."/>
            <person name="Wollam A."/>
            <person name="Pepin K.H."/>
            <person name="Johnson M."/>
            <person name="Bhonagiri V."/>
            <person name="Nash W.E."/>
            <person name="Warren W."/>
            <person name="Chinwalla A."/>
            <person name="Mardis E.R."/>
            <person name="Wilson R.K."/>
        </authorList>
    </citation>
    <scope>NUCLEOTIDE SEQUENCE [LARGE SCALE GENOMIC DNA]</scope>
    <source>
        <strain evidence="7">DSM 14600</strain>
    </source>
</reference>
<dbReference type="STRING" id="626523.GCWU000342_00437"/>
<dbReference type="Gene3D" id="3.40.109.10">
    <property type="entry name" value="NADH Oxidase"/>
    <property type="match status" value="1"/>
</dbReference>
<dbReference type="Proteomes" id="UP000003494">
    <property type="component" value="Unassembled WGS sequence"/>
</dbReference>
<comment type="cofactor">
    <cofactor evidence="1">
        <name>FMN</name>
        <dbReference type="ChEBI" id="CHEBI:58210"/>
    </cofactor>
</comment>
<evidence type="ECO:0000256" key="1">
    <source>
        <dbReference type="ARBA" id="ARBA00001917"/>
    </source>
</evidence>
<evidence type="ECO:0000313" key="8">
    <source>
        <dbReference type="Proteomes" id="UP000003494"/>
    </source>
</evidence>
<keyword evidence="5" id="KW-0560">Oxidoreductase</keyword>
<dbReference type="RefSeq" id="WP_006905472.1">
    <property type="nucleotide sequence ID" value="NZ_GG665866.1"/>
</dbReference>
<accession>C4G8Y7</accession>
<sequence length="289" mass="32460">MNYEELIERRESIRKYHDKAVSDALIDEITAYFTDSEKLIPELEVSLTACKGMADRLEGVVGYQGNAFHAPLYFVIASAEHEHMYMNAGFLGENLILKMTDLGLSSCWLTIEDVKAARAALRWTSDLIPAAIIACGYGFKEEEGPRLDIKTMSDVKVSSRKGHIAPKISLQEIAYKDKWGQMVKDWTSDEVDPDLGKGLYAASLAPSLLNRQAYRFIDTGKYLYLIAKSDDIQSDEDQRLDLGAAMLNFRIVYKQYNALSKNWSFGADKTAAELGAPEEYETVATYTLF</sequence>
<dbReference type="AlphaFoldDB" id="C4G8Y7"/>
<gene>
    <name evidence="7" type="ORF">GCWU000342_00437</name>
</gene>
<comment type="similarity">
    <text evidence="2">Belongs to the nitroreductase family.</text>
</comment>
<dbReference type="Pfam" id="PF14512">
    <property type="entry name" value="TM1586_NiRdase"/>
    <property type="match status" value="1"/>
</dbReference>
<dbReference type="HOGENOM" id="CLU_070562_0_0_9"/>
<dbReference type="PANTHER" id="PTHR43673">
    <property type="entry name" value="NAD(P)H NITROREDUCTASE YDGI-RELATED"/>
    <property type="match status" value="1"/>
</dbReference>
<proteinExistence type="inferred from homology"/>
<dbReference type="EMBL" id="ACIP02000001">
    <property type="protein sequence ID" value="EEP29084.1"/>
    <property type="molecule type" value="Genomic_DNA"/>
</dbReference>
<evidence type="ECO:0000256" key="3">
    <source>
        <dbReference type="ARBA" id="ARBA00022630"/>
    </source>
</evidence>
<feature type="domain" description="Putative nitroreductase TM1586" evidence="6">
    <location>
        <begin position="5"/>
        <end position="250"/>
    </location>
</feature>
<evidence type="ECO:0000313" key="7">
    <source>
        <dbReference type="EMBL" id="EEP29084.1"/>
    </source>
</evidence>
<evidence type="ECO:0000256" key="5">
    <source>
        <dbReference type="ARBA" id="ARBA00023002"/>
    </source>
</evidence>
<organism evidence="7 8">
    <name type="scientific">Shuttleworthella satelles DSM 14600</name>
    <dbReference type="NCBI Taxonomy" id="626523"/>
    <lineage>
        <taxon>Bacteria</taxon>
        <taxon>Bacillati</taxon>
        <taxon>Bacillota</taxon>
        <taxon>Clostridia</taxon>
        <taxon>Lachnospirales</taxon>
        <taxon>Lachnospiraceae</taxon>
        <taxon>Shuttleworthella</taxon>
    </lineage>
</organism>
<dbReference type="GO" id="GO:0016491">
    <property type="term" value="F:oxidoreductase activity"/>
    <property type="evidence" value="ECO:0007669"/>
    <property type="project" value="UniProtKB-KW"/>
</dbReference>
<keyword evidence="3" id="KW-0285">Flavoprotein</keyword>
<evidence type="ECO:0000256" key="4">
    <source>
        <dbReference type="ARBA" id="ARBA00022643"/>
    </source>
</evidence>
<dbReference type="InterPro" id="IPR029478">
    <property type="entry name" value="TM1586_NiRdase"/>
</dbReference>
<evidence type="ECO:0000259" key="6">
    <source>
        <dbReference type="Pfam" id="PF14512"/>
    </source>
</evidence>
<comment type="caution">
    <text evidence="7">The sequence shown here is derived from an EMBL/GenBank/DDBJ whole genome shotgun (WGS) entry which is preliminary data.</text>
</comment>
<dbReference type="PANTHER" id="PTHR43673:SF2">
    <property type="entry name" value="NITROREDUCTASE"/>
    <property type="match status" value="1"/>
</dbReference>
<dbReference type="eggNOG" id="COG0778">
    <property type="taxonomic scope" value="Bacteria"/>
</dbReference>
<dbReference type="SUPFAM" id="SSF55469">
    <property type="entry name" value="FMN-dependent nitroreductase-like"/>
    <property type="match status" value="1"/>
</dbReference>
<protein>
    <recommendedName>
        <fullName evidence="6">Putative nitroreductase TM1586 domain-containing protein</fullName>
    </recommendedName>
</protein>
<keyword evidence="4" id="KW-0288">FMN</keyword>
<keyword evidence="8" id="KW-1185">Reference proteome</keyword>
<dbReference type="InterPro" id="IPR000415">
    <property type="entry name" value="Nitroreductase-like"/>
</dbReference>
<name>C4G8Y7_9FIRM</name>
<evidence type="ECO:0000256" key="2">
    <source>
        <dbReference type="ARBA" id="ARBA00007118"/>
    </source>
</evidence>